<dbReference type="GO" id="GO:0004252">
    <property type="term" value="F:serine-type endopeptidase activity"/>
    <property type="evidence" value="ECO:0007669"/>
    <property type="project" value="InterPro"/>
</dbReference>
<keyword evidence="4" id="KW-1185">Reference proteome</keyword>
<dbReference type="Gene3D" id="2.40.10.10">
    <property type="entry name" value="Trypsin-like serine proteases"/>
    <property type="match status" value="1"/>
</dbReference>
<reference evidence="3 4" key="1">
    <citation type="journal article" date="2019" name="Commun. Biol.">
        <title>The bagworm genome reveals a unique fibroin gene that provides high tensile strength.</title>
        <authorList>
            <person name="Kono N."/>
            <person name="Nakamura H."/>
            <person name="Ohtoshi R."/>
            <person name="Tomita M."/>
            <person name="Numata K."/>
            <person name="Arakawa K."/>
        </authorList>
    </citation>
    <scope>NUCLEOTIDE SEQUENCE [LARGE SCALE GENOMIC DNA]</scope>
</reference>
<protein>
    <submittedName>
        <fullName evidence="3">PiggyBac transposable element-derived protein 4</fullName>
    </submittedName>
</protein>
<dbReference type="PROSITE" id="PS50240">
    <property type="entry name" value="TRYPSIN_DOM"/>
    <property type="match status" value="1"/>
</dbReference>
<organism evidence="3 4">
    <name type="scientific">Eumeta variegata</name>
    <name type="common">Bagworm moth</name>
    <name type="synonym">Eumeta japonica</name>
    <dbReference type="NCBI Taxonomy" id="151549"/>
    <lineage>
        <taxon>Eukaryota</taxon>
        <taxon>Metazoa</taxon>
        <taxon>Ecdysozoa</taxon>
        <taxon>Arthropoda</taxon>
        <taxon>Hexapoda</taxon>
        <taxon>Insecta</taxon>
        <taxon>Pterygota</taxon>
        <taxon>Neoptera</taxon>
        <taxon>Endopterygota</taxon>
        <taxon>Lepidoptera</taxon>
        <taxon>Glossata</taxon>
        <taxon>Ditrysia</taxon>
        <taxon>Tineoidea</taxon>
        <taxon>Psychidae</taxon>
        <taxon>Oiketicinae</taxon>
        <taxon>Eumeta</taxon>
    </lineage>
</organism>
<evidence type="ECO:0000313" key="4">
    <source>
        <dbReference type="Proteomes" id="UP000299102"/>
    </source>
</evidence>
<dbReference type="OrthoDB" id="6770266at2759"/>
<dbReference type="SMART" id="SM00020">
    <property type="entry name" value="Tryp_SPc"/>
    <property type="match status" value="1"/>
</dbReference>
<dbReference type="SUPFAM" id="SSF50494">
    <property type="entry name" value="Trypsin-like serine proteases"/>
    <property type="match status" value="1"/>
</dbReference>
<evidence type="ECO:0000256" key="1">
    <source>
        <dbReference type="SAM" id="MobiDB-lite"/>
    </source>
</evidence>
<feature type="compositionally biased region" description="Polar residues" evidence="1">
    <location>
        <begin position="39"/>
        <end position="60"/>
    </location>
</feature>
<dbReference type="PANTHER" id="PTHR46599">
    <property type="entry name" value="PIGGYBAC TRANSPOSABLE ELEMENT-DERIVED PROTEIN 4"/>
    <property type="match status" value="1"/>
</dbReference>
<dbReference type="InterPro" id="IPR009003">
    <property type="entry name" value="Peptidase_S1_PA"/>
</dbReference>
<dbReference type="GO" id="GO:0006508">
    <property type="term" value="P:proteolysis"/>
    <property type="evidence" value="ECO:0007669"/>
    <property type="project" value="InterPro"/>
</dbReference>
<accession>A0A4C1V368</accession>
<evidence type="ECO:0000259" key="2">
    <source>
        <dbReference type="PROSITE" id="PS50240"/>
    </source>
</evidence>
<dbReference type="Proteomes" id="UP000299102">
    <property type="component" value="Unassembled WGS sequence"/>
</dbReference>
<dbReference type="AlphaFoldDB" id="A0A4C1V368"/>
<dbReference type="Pfam" id="PF00089">
    <property type="entry name" value="Trypsin"/>
    <property type="match status" value="1"/>
</dbReference>
<dbReference type="InterPro" id="IPR043504">
    <property type="entry name" value="Peptidase_S1_PA_chymotrypsin"/>
</dbReference>
<name>A0A4C1V368_EUMVA</name>
<dbReference type="EMBL" id="BGZK01000271">
    <property type="protein sequence ID" value="GBP33263.1"/>
    <property type="molecule type" value="Genomic_DNA"/>
</dbReference>
<dbReference type="PANTHER" id="PTHR46599:SF6">
    <property type="entry name" value="DUAL SPECIFICITY PHOSPHATASE 26"/>
    <property type="match status" value="1"/>
</dbReference>
<dbReference type="InterPro" id="IPR001254">
    <property type="entry name" value="Trypsin_dom"/>
</dbReference>
<dbReference type="Pfam" id="PF13843">
    <property type="entry name" value="DDE_Tnp_1_7"/>
    <property type="match status" value="1"/>
</dbReference>
<feature type="domain" description="Peptidase S1" evidence="2">
    <location>
        <begin position="588"/>
        <end position="912"/>
    </location>
</feature>
<feature type="region of interest" description="Disordered" evidence="1">
    <location>
        <begin position="641"/>
        <end position="667"/>
    </location>
</feature>
<proteinExistence type="predicted"/>
<comment type="caution">
    <text evidence="3">The sequence shown here is derived from an EMBL/GenBank/DDBJ whole genome shotgun (WGS) entry which is preliminary data.</text>
</comment>
<gene>
    <name evidence="3" type="primary">PGBD4</name>
    <name evidence="3" type="ORF">EVAR_5218_1</name>
</gene>
<sequence>MASHRRIEDGEISRLFLETSDEETLESDSEIEDTLLQDDVQSNGEDCEVSTISQSPNTENDPGALPSESLPPDVPNYVIVPQHQSLRGKDGHRWTATKGRTCSRVSACNIIRTSKGPIRMNKCLYDPIECFSIFITDDIVEEIKWTNAEIQLKMQLRPDVKATFKPTICEEIRGLLGILTLTAAMKDNYLTTDELFDYSYSGNRYIAAMSRDRFDFLISCFRMDDKTLRPELRVTDTFAPIRKIWDIFINHCCHNYIPGPYLTIDEQLLGFRGRCPFRMYIPNKPNKYGLKIVMTCDNSTRYMVDASPYLDKCTQTNGVPLGEFYVKELTKTVYGSNRNVTCDNWFTSVPLAKNLLKHPYKLTLVSTIRSNKREIPEEMKNVHSRPVETSMFCYDGPLALASYKPKQSKMVYVLSSCDEEGTVHSTTRKPNMIHFYNETKCGVDTFDQMCSNMSCSRKTNRWPMAMFYGMMNMAFINAYIIYCDNVISKNKKPLGRRDFMKKLSNSLITPWMETRKQVPTLLTNLKDKISNLLPKKRSEPSNQEEDTPEPKKRKYAVLLTLGFSLKRTTFSIRKLFIVERACRNLLSVCGLRVQAEEHPSDDTRVRAPWHVAVFDKLAIPISVKCGGSIVARNLVISDPNRDEIRGRNSGRDQKESDQKERNLIRRRDRGRNREQRNCFVVISMIDPYKRSAIQCFNSYFGEQLLPVNYFLVAGKLYRSLYQPNDDKAQRSEVIGIKYSPWHTGVFSSYQHDIALVFLATPFIFNEYVWPVCLNFDKSLDEMQLTEGRLGMVAGWGRSDRGSSEVLRVVELPSIEVHRCIIKAINTKSRYGEEQQITSDKICAGYDTGTPLCMEDNGGGFVVAETDRLDPRKRYYYLRGVVSLYNRNLCNEVSFSVFTKVSAHEHFIRNNSANFVYKT</sequence>
<dbReference type="InterPro" id="IPR029526">
    <property type="entry name" value="PGBD"/>
</dbReference>
<evidence type="ECO:0000313" key="3">
    <source>
        <dbReference type="EMBL" id="GBP33263.1"/>
    </source>
</evidence>
<feature type="region of interest" description="Disordered" evidence="1">
    <location>
        <begin position="38"/>
        <end position="73"/>
    </location>
</feature>
<dbReference type="STRING" id="151549.A0A4C1V368"/>